<dbReference type="AlphaFoldDB" id="A0A8T4L8G1"/>
<dbReference type="Proteomes" id="UP000678237">
    <property type="component" value="Unassembled WGS sequence"/>
</dbReference>
<reference evidence="2" key="2">
    <citation type="submission" date="2021-05" db="EMBL/GenBank/DDBJ databases">
        <title>Protein family content uncovers lineage relationships and bacterial pathway maintenance mechanisms in DPANN archaea.</title>
        <authorList>
            <person name="Castelle C.J."/>
            <person name="Meheust R."/>
            <person name="Jaffe A.L."/>
            <person name="Seitz K."/>
            <person name="Gong X."/>
            <person name="Baker B.J."/>
            <person name="Banfield J.F."/>
        </authorList>
    </citation>
    <scope>NUCLEOTIDE SEQUENCE</scope>
    <source>
        <strain evidence="2">RIFCSPLOWO2_01_FULL_58_19</strain>
    </source>
</reference>
<protein>
    <submittedName>
        <fullName evidence="2">Uncharacterized protein</fullName>
    </submittedName>
</protein>
<feature type="coiled-coil region" evidence="1">
    <location>
        <begin position="6"/>
        <end position="37"/>
    </location>
</feature>
<organism evidence="2 3">
    <name type="scientific">Candidatus Iainarchaeum sp</name>
    <dbReference type="NCBI Taxonomy" id="3101447"/>
    <lineage>
        <taxon>Archaea</taxon>
        <taxon>Candidatus Iainarchaeota</taxon>
        <taxon>Candidatus Iainarchaeia</taxon>
        <taxon>Candidatus Iainarchaeales</taxon>
        <taxon>Candidatus Iainarchaeaceae</taxon>
        <taxon>Candidatus Iainarchaeum</taxon>
    </lineage>
</organism>
<dbReference type="EMBL" id="JAGVWE010000003">
    <property type="protein sequence ID" value="MBS3062977.1"/>
    <property type="molecule type" value="Genomic_DNA"/>
</dbReference>
<comment type="caution">
    <text evidence="2">The sequence shown here is derived from an EMBL/GenBank/DDBJ whole genome shotgun (WGS) entry which is preliminary data.</text>
</comment>
<proteinExistence type="predicted"/>
<evidence type="ECO:0000313" key="3">
    <source>
        <dbReference type="Proteomes" id="UP000678237"/>
    </source>
</evidence>
<name>A0A8T4L8G1_9ARCH</name>
<reference evidence="2" key="1">
    <citation type="submission" date="2021-03" db="EMBL/GenBank/DDBJ databases">
        <authorList>
            <person name="Jaffe A."/>
        </authorList>
    </citation>
    <scope>NUCLEOTIDE SEQUENCE</scope>
    <source>
        <strain evidence="2">RIFCSPLOWO2_01_FULL_58_19</strain>
    </source>
</reference>
<evidence type="ECO:0000313" key="2">
    <source>
        <dbReference type="EMBL" id="MBS3062977.1"/>
    </source>
</evidence>
<keyword evidence="1" id="KW-0175">Coiled coil</keyword>
<accession>A0A8T4L8G1</accession>
<sequence>MPESELKEQEERLRFLLTRVEAELAKFERLLKQVEAKQAGLGQAIAKEGLDNVEVNVSPHGEEARSLVEELRSHVLDLGKTKNLVASRLNLVVKEEELLEGLQEKYGDSVQLVKLPSGEFEVEFRDADTEQAFNQMQSGKKLLQQLRESMAKK</sequence>
<evidence type="ECO:0000256" key="1">
    <source>
        <dbReference type="SAM" id="Coils"/>
    </source>
</evidence>
<gene>
    <name evidence="2" type="ORF">J4203_03830</name>
</gene>